<comment type="caution">
    <text evidence="1">The sequence shown here is derived from an EMBL/GenBank/DDBJ whole genome shotgun (WGS) entry which is preliminary data.</text>
</comment>
<organism evidence="1 2">
    <name type="scientific">Rhizophagus clarus</name>
    <dbReference type="NCBI Taxonomy" id="94130"/>
    <lineage>
        <taxon>Eukaryota</taxon>
        <taxon>Fungi</taxon>
        <taxon>Fungi incertae sedis</taxon>
        <taxon>Mucoromycota</taxon>
        <taxon>Glomeromycotina</taxon>
        <taxon>Glomeromycetes</taxon>
        <taxon>Glomerales</taxon>
        <taxon>Glomeraceae</taxon>
        <taxon>Rhizophagus</taxon>
    </lineage>
</organism>
<accession>A0A2Z6RIW9</accession>
<name>A0A2Z6RIW9_9GLOM</name>
<dbReference type="EMBL" id="BEXD01002020">
    <property type="protein sequence ID" value="GBB96731.1"/>
    <property type="molecule type" value="Genomic_DNA"/>
</dbReference>
<dbReference type="Proteomes" id="UP000247702">
    <property type="component" value="Unassembled WGS sequence"/>
</dbReference>
<gene>
    <name evidence="1" type="ORF">RclHR1_28160002</name>
</gene>
<keyword evidence="2" id="KW-1185">Reference proteome</keyword>
<proteinExistence type="predicted"/>
<evidence type="ECO:0000313" key="1">
    <source>
        <dbReference type="EMBL" id="GBB96731.1"/>
    </source>
</evidence>
<dbReference type="AlphaFoldDB" id="A0A2Z6RIW9"/>
<sequence>MAYGSYSNMPQSIEKPEYIKDYINLAQDDPIPIGCIEKIERLAQSIAINVVGDHTSLLKSSNPPQYLNDTFSTSSR</sequence>
<dbReference type="STRING" id="94130.A0A2Z6RIW9"/>
<protein>
    <submittedName>
        <fullName evidence="1">Uncharacterized protein</fullName>
    </submittedName>
</protein>
<evidence type="ECO:0000313" key="2">
    <source>
        <dbReference type="Proteomes" id="UP000247702"/>
    </source>
</evidence>
<reference evidence="1 2" key="1">
    <citation type="submission" date="2017-11" db="EMBL/GenBank/DDBJ databases">
        <title>The genome of Rhizophagus clarus HR1 reveals common genetic basis of auxotrophy among arbuscular mycorrhizal fungi.</title>
        <authorList>
            <person name="Kobayashi Y."/>
        </authorList>
    </citation>
    <scope>NUCLEOTIDE SEQUENCE [LARGE SCALE GENOMIC DNA]</scope>
    <source>
        <strain evidence="1 2">HR1</strain>
    </source>
</reference>